<keyword evidence="8" id="KW-0732">Signal</keyword>
<keyword evidence="6" id="KW-0472">Membrane</keyword>
<keyword evidence="3" id="KW-0813">Transport</keyword>
<comment type="caution">
    <text evidence="9">The sequence shown here is derived from an EMBL/GenBank/DDBJ whole genome shotgun (WGS) entry which is preliminary data.</text>
</comment>
<dbReference type="InterPro" id="IPR010130">
    <property type="entry name" value="T1SS_OMP_TolC"/>
</dbReference>
<dbReference type="Pfam" id="PF02321">
    <property type="entry name" value="OEP"/>
    <property type="match status" value="2"/>
</dbReference>
<evidence type="ECO:0000313" key="10">
    <source>
        <dbReference type="Proteomes" id="UP000235406"/>
    </source>
</evidence>
<evidence type="ECO:0000256" key="8">
    <source>
        <dbReference type="SAM" id="SignalP"/>
    </source>
</evidence>
<dbReference type="Gene3D" id="1.20.1600.10">
    <property type="entry name" value="Outer membrane efflux proteins (OEP)"/>
    <property type="match status" value="1"/>
</dbReference>
<evidence type="ECO:0000256" key="4">
    <source>
        <dbReference type="ARBA" id="ARBA00022452"/>
    </source>
</evidence>
<dbReference type="PANTHER" id="PTHR30026">
    <property type="entry name" value="OUTER MEMBRANE PROTEIN TOLC"/>
    <property type="match status" value="1"/>
</dbReference>
<dbReference type="GO" id="GO:0009279">
    <property type="term" value="C:cell outer membrane"/>
    <property type="evidence" value="ECO:0007669"/>
    <property type="project" value="UniProtKB-SubCell"/>
</dbReference>
<dbReference type="Proteomes" id="UP000235406">
    <property type="component" value="Unassembled WGS sequence"/>
</dbReference>
<dbReference type="EMBL" id="MCZK01000104">
    <property type="protein sequence ID" value="PMM71193.1"/>
    <property type="molecule type" value="Genomic_DNA"/>
</dbReference>
<organism evidence="9 10">
    <name type="scientific">Vibrio lentus</name>
    <dbReference type="NCBI Taxonomy" id="136468"/>
    <lineage>
        <taxon>Bacteria</taxon>
        <taxon>Pseudomonadati</taxon>
        <taxon>Pseudomonadota</taxon>
        <taxon>Gammaproteobacteria</taxon>
        <taxon>Vibrionales</taxon>
        <taxon>Vibrionaceae</taxon>
        <taxon>Vibrio</taxon>
    </lineage>
</organism>
<evidence type="ECO:0000256" key="1">
    <source>
        <dbReference type="ARBA" id="ARBA00004442"/>
    </source>
</evidence>
<comment type="subcellular location">
    <subcellularLocation>
        <location evidence="1">Cell outer membrane</location>
    </subcellularLocation>
</comment>
<keyword evidence="5" id="KW-0812">Transmembrane</keyword>
<accession>A0A2N7K8W7</accession>
<dbReference type="InterPro" id="IPR051906">
    <property type="entry name" value="TolC-like"/>
</dbReference>
<evidence type="ECO:0000256" key="2">
    <source>
        <dbReference type="ARBA" id="ARBA00007613"/>
    </source>
</evidence>
<keyword evidence="4" id="KW-1134">Transmembrane beta strand</keyword>
<protein>
    <submittedName>
        <fullName evidence="9">Agglutination protein</fullName>
    </submittedName>
</protein>
<dbReference type="GO" id="GO:0015288">
    <property type="term" value="F:porin activity"/>
    <property type="evidence" value="ECO:0007669"/>
    <property type="project" value="TreeGrafter"/>
</dbReference>
<dbReference type="PANTHER" id="PTHR30026:SF22">
    <property type="entry name" value="OUTER MEMBRANE EFFLUX PROTEIN"/>
    <property type="match status" value="1"/>
</dbReference>
<gene>
    <name evidence="9" type="ORF">BCT49_05280</name>
</gene>
<evidence type="ECO:0000256" key="5">
    <source>
        <dbReference type="ARBA" id="ARBA00022692"/>
    </source>
</evidence>
<name>A0A2N7K8W7_9VIBR</name>
<feature type="signal peptide" evidence="8">
    <location>
        <begin position="1"/>
        <end position="21"/>
    </location>
</feature>
<comment type="similarity">
    <text evidence="2">Belongs to the outer membrane factor (OMF) (TC 1.B.17) family.</text>
</comment>
<feature type="chain" id="PRO_5014834484" evidence="8">
    <location>
        <begin position="22"/>
        <end position="437"/>
    </location>
</feature>
<dbReference type="SUPFAM" id="SSF56954">
    <property type="entry name" value="Outer membrane efflux proteins (OEP)"/>
    <property type="match status" value="1"/>
</dbReference>
<dbReference type="RefSeq" id="WP_102435096.1">
    <property type="nucleotide sequence ID" value="NZ_CAWNVI010000104.1"/>
</dbReference>
<evidence type="ECO:0000256" key="7">
    <source>
        <dbReference type="ARBA" id="ARBA00023237"/>
    </source>
</evidence>
<dbReference type="OrthoDB" id="9814637at2"/>
<keyword evidence="7" id="KW-0998">Cell outer membrane</keyword>
<dbReference type="NCBIfam" id="TIGR01844">
    <property type="entry name" value="type_I_sec_TolC"/>
    <property type="match status" value="1"/>
</dbReference>
<evidence type="ECO:0000256" key="6">
    <source>
        <dbReference type="ARBA" id="ARBA00023136"/>
    </source>
</evidence>
<evidence type="ECO:0000256" key="3">
    <source>
        <dbReference type="ARBA" id="ARBA00022448"/>
    </source>
</evidence>
<dbReference type="InterPro" id="IPR003423">
    <property type="entry name" value="OMP_efflux"/>
</dbReference>
<reference evidence="10" key="1">
    <citation type="submission" date="2016-07" db="EMBL/GenBank/DDBJ databases">
        <title>Nontailed viruses are major unrecognized killers of bacteria in the ocean.</title>
        <authorList>
            <person name="Kauffman K."/>
            <person name="Hussain F."/>
            <person name="Yang J."/>
            <person name="Arevalo P."/>
            <person name="Brown J."/>
            <person name="Cutler M."/>
            <person name="Kelly L."/>
            <person name="Polz M.F."/>
        </authorList>
    </citation>
    <scope>NUCLEOTIDE SEQUENCE [LARGE SCALE GENOMIC DNA]</scope>
    <source>
        <strain evidence="10">10N.261.46.F8</strain>
    </source>
</reference>
<dbReference type="AlphaFoldDB" id="A0A2N7K8W7"/>
<dbReference type="GO" id="GO:1990281">
    <property type="term" value="C:efflux pump complex"/>
    <property type="evidence" value="ECO:0007669"/>
    <property type="project" value="TreeGrafter"/>
</dbReference>
<proteinExistence type="inferred from homology"/>
<sequence>MKLIYCSLLCCGLLLPLPSWAQSLEQAISQTFATNPEIKSAFNEYISKRYLIDASTGAYKPSLDLDAGIGYEAINPASGIARGSTEMTRREAALTLNQLIWDGSKTLNDIDRVSADAESIRLQLLSNAQNTALDVVRIYIETIEGFEILALSESNLATHEKIYIDIKKRTDSGISSTADLTQIEARLAKAHSNLIAAENNLIDSKTTFIRLVGEAPQSLVFPRADKNFIPLTLELAQEQAYESHPVIKISQVDVESAKFQYKQSQSNYFPTLSFEAKQSWKEDAGGIKGSSDETTAMIRLNYNLYNGGRDSAKSSEMAYQLNKAKDLRERAYRAVKEELELSWSALEMTSQQKVFLADHVDSASETVIAYEKQYLIGKRTLLDLLNTENELFESRKGYVEAKYSEQYAKYRVLTSTGNLLNALRVNLPKEWTDKVDY</sequence>
<evidence type="ECO:0000313" key="9">
    <source>
        <dbReference type="EMBL" id="PMM71193.1"/>
    </source>
</evidence>
<dbReference type="GO" id="GO:0015562">
    <property type="term" value="F:efflux transmembrane transporter activity"/>
    <property type="evidence" value="ECO:0007669"/>
    <property type="project" value="InterPro"/>
</dbReference>